<feature type="compositionally biased region" description="Basic and acidic residues" evidence="6">
    <location>
        <begin position="1"/>
        <end position="23"/>
    </location>
</feature>
<dbReference type="Pfam" id="PF13894">
    <property type="entry name" value="zf-C2H2_4"/>
    <property type="match status" value="1"/>
</dbReference>
<dbReference type="SUPFAM" id="SSF57667">
    <property type="entry name" value="beta-beta-alpha zinc fingers"/>
    <property type="match status" value="2"/>
</dbReference>
<organism evidence="8 9">
    <name type="scientific">Acanthaster planci</name>
    <name type="common">Crown-of-thorns starfish</name>
    <dbReference type="NCBI Taxonomy" id="133434"/>
    <lineage>
        <taxon>Eukaryota</taxon>
        <taxon>Metazoa</taxon>
        <taxon>Echinodermata</taxon>
        <taxon>Eleutherozoa</taxon>
        <taxon>Asterozoa</taxon>
        <taxon>Asteroidea</taxon>
        <taxon>Valvatacea</taxon>
        <taxon>Valvatida</taxon>
        <taxon>Acanthasteridae</taxon>
        <taxon>Acanthaster</taxon>
    </lineage>
</organism>
<accession>A0A8B7Z5D1</accession>
<dbReference type="FunFam" id="3.30.160.60:FF:000110">
    <property type="entry name" value="Zinc finger protein-like"/>
    <property type="match status" value="1"/>
</dbReference>
<keyword evidence="2" id="KW-0677">Repeat</keyword>
<dbReference type="Pfam" id="PF00096">
    <property type="entry name" value="zf-C2H2"/>
    <property type="match status" value="1"/>
</dbReference>
<feature type="domain" description="C2H2-type" evidence="7">
    <location>
        <begin position="188"/>
        <end position="216"/>
    </location>
</feature>
<dbReference type="Gene3D" id="3.30.160.60">
    <property type="entry name" value="Classic Zinc Finger"/>
    <property type="match status" value="3"/>
</dbReference>
<dbReference type="GO" id="GO:0000981">
    <property type="term" value="F:DNA-binding transcription factor activity, RNA polymerase II-specific"/>
    <property type="evidence" value="ECO:0007669"/>
    <property type="project" value="TreeGrafter"/>
</dbReference>
<dbReference type="InterPro" id="IPR013087">
    <property type="entry name" value="Znf_C2H2_type"/>
</dbReference>
<dbReference type="GO" id="GO:0000978">
    <property type="term" value="F:RNA polymerase II cis-regulatory region sequence-specific DNA binding"/>
    <property type="evidence" value="ECO:0007669"/>
    <property type="project" value="TreeGrafter"/>
</dbReference>
<dbReference type="SMART" id="SM00355">
    <property type="entry name" value="ZnF_C2H2"/>
    <property type="match status" value="5"/>
</dbReference>
<dbReference type="GO" id="GO:0008270">
    <property type="term" value="F:zinc ion binding"/>
    <property type="evidence" value="ECO:0007669"/>
    <property type="project" value="UniProtKB-KW"/>
</dbReference>
<dbReference type="AlphaFoldDB" id="A0A8B7Z5D1"/>
<dbReference type="InterPro" id="IPR036236">
    <property type="entry name" value="Znf_C2H2_sf"/>
</dbReference>
<dbReference type="OrthoDB" id="427030at2759"/>
<evidence type="ECO:0000256" key="3">
    <source>
        <dbReference type="ARBA" id="ARBA00022771"/>
    </source>
</evidence>
<feature type="domain" description="C2H2-type" evidence="7">
    <location>
        <begin position="253"/>
        <end position="280"/>
    </location>
</feature>
<evidence type="ECO:0000256" key="2">
    <source>
        <dbReference type="ARBA" id="ARBA00022737"/>
    </source>
</evidence>
<protein>
    <submittedName>
        <fullName evidence="9">Zinc finger and SCAN domain-containing protein 20-like</fullName>
    </submittedName>
</protein>
<name>A0A8B7Z5D1_ACAPL</name>
<keyword evidence="4" id="KW-0862">Zinc</keyword>
<proteinExistence type="predicted"/>
<dbReference type="Proteomes" id="UP000694845">
    <property type="component" value="Unplaced"/>
</dbReference>
<evidence type="ECO:0000256" key="6">
    <source>
        <dbReference type="SAM" id="MobiDB-lite"/>
    </source>
</evidence>
<dbReference type="InterPro" id="IPR050752">
    <property type="entry name" value="C2H2-ZF_domain"/>
</dbReference>
<feature type="domain" description="C2H2-type" evidence="7">
    <location>
        <begin position="324"/>
        <end position="346"/>
    </location>
</feature>
<feature type="compositionally biased region" description="Low complexity" evidence="6">
    <location>
        <begin position="62"/>
        <end position="77"/>
    </location>
</feature>
<evidence type="ECO:0000256" key="1">
    <source>
        <dbReference type="ARBA" id="ARBA00022723"/>
    </source>
</evidence>
<sequence length="359" mass="41625">MEDRVIQGGAKERRDGQNSEKHQQVLQKLKKSFQQQQPHQHYQQHVQVTDRGHRMPHGPQKQHQVQCAMQPQQQQQRQDPDESTQPEHEQPLPKQEPLLHPNLTPEPAEGTSLRQCSKCNMLVPLGMLHRHLVNCLSTSDMKLSNGHAATDGQPGNIFMCFLCLLRFGSGEELTEHVEMHKRASWAEGSCRVCGEVFQDSSNLLQHMDTSHRHIKACPCGEVFPDKQVFRQHQAFCMPVLRDPTADTKLTKSYKCRLCPKIFGTVQSRLQHERIHRRSTGDSHQTTFEKPWSNVRLTCSLCQQEFNTKENFRAHVRSHTGEKPYGCRYCWKSFSSLQGRWQHERIHKRLMKTTHTVHCS</sequence>
<feature type="region of interest" description="Disordered" evidence="6">
    <location>
        <begin position="1"/>
        <end position="111"/>
    </location>
</feature>
<evidence type="ECO:0000256" key="5">
    <source>
        <dbReference type="PROSITE-ProRule" id="PRU00042"/>
    </source>
</evidence>
<dbReference type="RefSeq" id="XP_022098541.1">
    <property type="nucleotide sequence ID" value="XM_022242849.1"/>
</dbReference>
<reference evidence="9" key="1">
    <citation type="submission" date="2025-08" db="UniProtKB">
        <authorList>
            <consortium name="RefSeq"/>
        </authorList>
    </citation>
    <scope>IDENTIFICATION</scope>
</reference>
<dbReference type="PANTHER" id="PTHR24384">
    <property type="entry name" value="FINGER PUTATIVE TRANSCRIPTION FACTOR FAMILY-RELATED"/>
    <property type="match status" value="1"/>
</dbReference>
<evidence type="ECO:0000256" key="4">
    <source>
        <dbReference type="ARBA" id="ARBA00022833"/>
    </source>
</evidence>
<keyword evidence="8" id="KW-1185">Reference proteome</keyword>
<dbReference type="PROSITE" id="PS00028">
    <property type="entry name" value="ZINC_FINGER_C2H2_1"/>
    <property type="match status" value="4"/>
</dbReference>
<evidence type="ECO:0000313" key="9">
    <source>
        <dbReference type="RefSeq" id="XP_022098541.1"/>
    </source>
</evidence>
<gene>
    <name evidence="9" type="primary">LOC110983537</name>
</gene>
<dbReference type="KEGG" id="aplc:110983537"/>
<feature type="domain" description="C2H2-type" evidence="7">
    <location>
        <begin position="296"/>
        <end position="323"/>
    </location>
</feature>
<dbReference type="PROSITE" id="PS50157">
    <property type="entry name" value="ZINC_FINGER_C2H2_2"/>
    <property type="match status" value="4"/>
</dbReference>
<dbReference type="OMA" id="QGRWQHE"/>
<feature type="compositionally biased region" description="Low complexity" evidence="6">
    <location>
        <begin position="24"/>
        <end position="47"/>
    </location>
</feature>
<dbReference type="PANTHER" id="PTHR24384:SF241">
    <property type="entry name" value="OOCYTE ZINC FINGER PROTEIN XLCOF6-LIKE"/>
    <property type="match status" value="1"/>
</dbReference>
<keyword evidence="1" id="KW-0479">Metal-binding</keyword>
<evidence type="ECO:0000313" key="8">
    <source>
        <dbReference type="Proteomes" id="UP000694845"/>
    </source>
</evidence>
<dbReference type="GeneID" id="110983537"/>
<keyword evidence="3 5" id="KW-0863">Zinc-finger</keyword>
<evidence type="ECO:0000259" key="7">
    <source>
        <dbReference type="PROSITE" id="PS50157"/>
    </source>
</evidence>